<dbReference type="AlphaFoldDB" id="A0A3M7SHN0"/>
<sequence length="147" mass="17204">MVGKANLFTGRKEKASSYSLFQSILNNNEENSKARDVSEKSLNNSLFQSSLYSSEKKDETRDFLERSWNDVSTRDFLKYKAKSLIINMSEKIGKWKKTISFNNKKNISFSNIWKHQIFQLENKEAETTKCLNGKSINQKRFKWQTIA</sequence>
<name>A0A3M7SHN0_BRAPC</name>
<keyword evidence="2" id="KW-1185">Reference proteome</keyword>
<accession>A0A3M7SHN0</accession>
<reference evidence="1 2" key="1">
    <citation type="journal article" date="2018" name="Sci. Rep.">
        <title>Genomic signatures of local adaptation to the degree of environmental predictability in rotifers.</title>
        <authorList>
            <person name="Franch-Gras L."/>
            <person name="Hahn C."/>
            <person name="Garcia-Roger E.M."/>
            <person name="Carmona M.J."/>
            <person name="Serra M."/>
            <person name="Gomez A."/>
        </authorList>
    </citation>
    <scope>NUCLEOTIDE SEQUENCE [LARGE SCALE GENOMIC DNA]</scope>
    <source>
        <strain evidence="1">HYR1</strain>
    </source>
</reference>
<dbReference type="Proteomes" id="UP000276133">
    <property type="component" value="Unassembled WGS sequence"/>
</dbReference>
<protein>
    <submittedName>
        <fullName evidence="1">Uncharacterized protein</fullName>
    </submittedName>
</protein>
<evidence type="ECO:0000313" key="1">
    <source>
        <dbReference type="EMBL" id="RNA35276.1"/>
    </source>
</evidence>
<evidence type="ECO:0000313" key="2">
    <source>
        <dbReference type="Proteomes" id="UP000276133"/>
    </source>
</evidence>
<organism evidence="1 2">
    <name type="scientific">Brachionus plicatilis</name>
    <name type="common">Marine rotifer</name>
    <name type="synonym">Brachionus muelleri</name>
    <dbReference type="NCBI Taxonomy" id="10195"/>
    <lineage>
        <taxon>Eukaryota</taxon>
        <taxon>Metazoa</taxon>
        <taxon>Spiralia</taxon>
        <taxon>Gnathifera</taxon>
        <taxon>Rotifera</taxon>
        <taxon>Eurotatoria</taxon>
        <taxon>Monogononta</taxon>
        <taxon>Pseudotrocha</taxon>
        <taxon>Ploima</taxon>
        <taxon>Brachionidae</taxon>
        <taxon>Brachionus</taxon>
    </lineage>
</organism>
<proteinExistence type="predicted"/>
<dbReference type="EMBL" id="REGN01001346">
    <property type="protein sequence ID" value="RNA35276.1"/>
    <property type="molecule type" value="Genomic_DNA"/>
</dbReference>
<comment type="caution">
    <text evidence="1">The sequence shown here is derived from an EMBL/GenBank/DDBJ whole genome shotgun (WGS) entry which is preliminary data.</text>
</comment>
<gene>
    <name evidence="1" type="ORF">BpHYR1_024764</name>
</gene>